<evidence type="ECO:0000256" key="3">
    <source>
        <dbReference type="ARBA" id="ARBA00022692"/>
    </source>
</evidence>
<protein>
    <submittedName>
        <fullName evidence="8">DMT family transporter</fullName>
    </submittedName>
</protein>
<dbReference type="Pfam" id="PF00892">
    <property type="entry name" value="EamA"/>
    <property type="match status" value="2"/>
</dbReference>
<dbReference type="PANTHER" id="PTHR22911:SF6">
    <property type="entry name" value="SOLUTE CARRIER FAMILY 35 MEMBER G1"/>
    <property type="match status" value="1"/>
</dbReference>
<accession>A0ABV3RGJ2</accession>
<gene>
    <name evidence="8" type="ORF">AB2B41_00575</name>
</gene>
<name>A0ABV3RGJ2_9RHOB</name>
<feature type="transmembrane region" description="Helical" evidence="6">
    <location>
        <begin position="7"/>
        <end position="27"/>
    </location>
</feature>
<comment type="caution">
    <text evidence="8">The sequence shown here is derived from an EMBL/GenBank/DDBJ whole genome shotgun (WGS) entry which is preliminary data.</text>
</comment>
<feature type="domain" description="EamA" evidence="7">
    <location>
        <begin position="153"/>
        <end position="285"/>
    </location>
</feature>
<feature type="transmembrane region" description="Helical" evidence="6">
    <location>
        <begin position="128"/>
        <end position="145"/>
    </location>
</feature>
<dbReference type="SUPFAM" id="SSF103481">
    <property type="entry name" value="Multidrug resistance efflux transporter EmrE"/>
    <property type="match status" value="2"/>
</dbReference>
<evidence type="ECO:0000256" key="6">
    <source>
        <dbReference type="SAM" id="Phobius"/>
    </source>
</evidence>
<evidence type="ECO:0000256" key="2">
    <source>
        <dbReference type="ARBA" id="ARBA00009853"/>
    </source>
</evidence>
<comment type="similarity">
    <text evidence="2">Belongs to the drug/metabolite transporter (DMT) superfamily. 10 TMS drug/metabolite exporter (DME) (TC 2.A.7.3) family.</text>
</comment>
<feature type="transmembrane region" description="Helical" evidence="6">
    <location>
        <begin position="76"/>
        <end position="94"/>
    </location>
</feature>
<feature type="transmembrane region" description="Helical" evidence="6">
    <location>
        <begin position="39"/>
        <end position="56"/>
    </location>
</feature>
<feature type="transmembrane region" description="Helical" evidence="6">
    <location>
        <begin position="182"/>
        <end position="203"/>
    </location>
</feature>
<feature type="transmembrane region" description="Helical" evidence="6">
    <location>
        <begin position="151"/>
        <end position="170"/>
    </location>
</feature>
<feature type="domain" description="EamA" evidence="7">
    <location>
        <begin position="8"/>
        <end position="144"/>
    </location>
</feature>
<evidence type="ECO:0000256" key="5">
    <source>
        <dbReference type="ARBA" id="ARBA00023136"/>
    </source>
</evidence>
<dbReference type="EMBL" id="JBFNXX010000001">
    <property type="protein sequence ID" value="MEW9918083.1"/>
    <property type="molecule type" value="Genomic_DNA"/>
</dbReference>
<feature type="transmembrane region" description="Helical" evidence="6">
    <location>
        <begin position="269"/>
        <end position="287"/>
    </location>
</feature>
<keyword evidence="4 6" id="KW-1133">Transmembrane helix</keyword>
<dbReference type="Proteomes" id="UP001556098">
    <property type="component" value="Unassembled WGS sequence"/>
</dbReference>
<dbReference type="InterPro" id="IPR000620">
    <property type="entry name" value="EamA_dom"/>
</dbReference>
<sequence length="303" mass="33234">MPTNRTTLAIIYSLLAICLFDAMGLIIKRLSTDYGAAELSAWRNLFGLIPAAFVLWSSAEWHRRGRQIRLRQWRLAFFRGAVLTVAQFSFYFSLRVLTFATASTITYANALFLVALAVPILGEHVGKVRWFAVLIGFAGVILVVGPGRDTFSWAALMALLAAFCYALTGVTARLIDEDVPTALINLYSSTIAVIGAVLLAFFTGGFTPIGSMEDMLWIAAMGAFGGSAVLLLISAYRMADQSDLAPFSYFGIPIAFVLGWFFYDEAPWSELLPGALLIVAGGLTIIWRERQLRRDQTRTSSAT</sequence>
<dbReference type="PANTHER" id="PTHR22911">
    <property type="entry name" value="ACYL-MALONYL CONDENSING ENZYME-RELATED"/>
    <property type="match status" value="1"/>
</dbReference>
<organism evidence="8 9">
    <name type="scientific">Sulfitobacter sediminis</name>
    <dbReference type="NCBI Taxonomy" id="3234186"/>
    <lineage>
        <taxon>Bacteria</taxon>
        <taxon>Pseudomonadati</taxon>
        <taxon>Pseudomonadota</taxon>
        <taxon>Alphaproteobacteria</taxon>
        <taxon>Rhodobacterales</taxon>
        <taxon>Roseobacteraceae</taxon>
        <taxon>Sulfitobacter</taxon>
    </lineage>
</organism>
<feature type="transmembrane region" description="Helical" evidence="6">
    <location>
        <begin position="247"/>
        <end position="263"/>
    </location>
</feature>
<feature type="transmembrane region" description="Helical" evidence="6">
    <location>
        <begin position="100"/>
        <end position="121"/>
    </location>
</feature>
<dbReference type="RefSeq" id="WP_367875783.1">
    <property type="nucleotide sequence ID" value="NZ_JBFNXX010000001.1"/>
</dbReference>
<evidence type="ECO:0000313" key="9">
    <source>
        <dbReference type="Proteomes" id="UP001556098"/>
    </source>
</evidence>
<reference evidence="8 9" key="1">
    <citation type="submission" date="2024-07" db="EMBL/GenBank/DDBJ databases">
        <title>Marimonas sp.nov., isolated from tidal-flat sediment.</title>
        <authorList>
            <person name="Jayan J.N."/>
            <person name="Lee S.S."/>
        </authorList>
    </citation>
    <scope>NUCLEOTIDE SEQUENCE [LARGE SCALE GENOMIC DNA]</scope>
    <source>
        <strain evidence="8 9">MJW-29</strain>
    </source>
</reference>
<keyword evidence="5 6" id="KW-0472">Membrane</keyword>
<evidence type="ECO:0000259" key="7">
    <source>
        <dbReference type="Pfam" id="PF00892"/>
    </source>
</evidence>
<feature type="transmembrane region" description="Helical" evidence="6">
    <location>
        <begin position="215"/>
        <end position="235"/>
    </location>
</feature>
<evidence type="ECO:0000256" key="1">
    <source>
        <dbReference type="ARBA" id="ARBA00004141"/>
    </source>
</evidence>
<keyword evidence="9" id="KW-1185">Reference proteome</keyword>
<evidence type="ECO:0000256" key="4">
    <source>
        <dbReference type="ARBA" id="ARBA00022989"/>
    </source>
</evidence>
<keyword evidence="3 6" id="KW-0812">Transmembrane</keyword>
<comment type="subcellular location">
    <subcellularLocation>
        <location evidence="1">Membrane</location>
        <topology evidence="1">Multi-pass membrane protein</topology>
    </subcellularLocation>
</comment>
<dbReference type="InterPro" id="IPR037185">
    <property type="entry name" value="EmrE-like"/>
</dbReference>
<proteinExistence type="inferred from homology"/>
<evidence type="ECO:0000313" key="8">
    <source>
        <dbReference type="EMBL" id="MEW9918083.1"/>
    </source>
</evidence>